<keyword evidence="2 4" id="KW-0479">Metal-binding</keyword>
<dbReference type="Proteomes" id="UP000584642">
    <property type="component" value="Unassembled WGS sequence"/>
</dbReference>
<comment type="caution">
    <text evidence="6">The sequence shown here is derived from an EMBL/GenBank/DDBJ whole genome shotgun (WGS) entry which is preliminary data.</text>
</comment>
<reference evidence="6 7" key="1">
    <citation type="submission" date="2020-05" db="EMBL/GenBank/DDBJ databases">
        <title>Azospirillum oleiclasticum sp. nov, a nitrogen-fixing and heavy crude oil-emulsifying bacterium isolated from the crude oil of Yumen Oilfield.</title>
        <authorList>
            <person name="Wu D."/>
            <person name="Cai M."/>
            <person name="Zhang X."/>
        </authorList>
    </citation>
    <scope>NUCLEOTIDE SEQUENCE [LARGE SCALE GENOMIC DNA]</scope>
    <source>
        <strain evidence="6 7">ROY-1-1-2</strain>
    </source>
</reference>
<dbReference type="EMBL" id="JABFDB010000025">
    <property type="protein sequence ID" value="NYZ23152.1"/>
    <property type="molecule type" value="Genomic_DNA"/>
</dbReference>
<dbReference type="SUPFAM" id="SSF46626">
    <property type="entry name" value="Cytochrome c"/>
    <property type="match status" value="1"/>
</dbReference>
<proteinExistence type="predicted"/>
<keyword evidence="7" id="KW-1185">Reference proteome</keyword>
<name>A0ABX2TJ05_9PROT</name>
<dbReference type="InterPro" id="IPR036909">
    <property type="entry name" value="Cyt_c-like_dom_sf"/>
</dbReference>
<organism evidence="6 7">
    <name type="scientific">Azospirillum oleiclasticum</name>
    <dbReference type="NCBI Taxonomy" id="2735135"/>
    <lineage>
        <taxon>Bacteria</taxon>
        <taxon>Pseudomonadati</taxon>
        <taxon>Pseudomonadota</taxon>
        <taxon>Alphaproteobacteria</taxon>
        <taxon>Rhodospirillales</taxon>
        <taxon>Azospirillaceae</taxon>
        <taxon>Azospirillum</taxon>
    </lineage>
</organism>
<protein>
    <submittedName>
        <fullName evidence="6">Cytochrome c protein</fullName>
    </submittedName>
</protein>
<evidence type="ECO:0000256" key="3">
    <source>
        <dbReference type="ARBA" id="ARBA00023004"/>
    </source>
</evidence>
<evidence type="ECO:0000313" key="7">
    <source>
        <dbReference type="Proteomes" id="UP000584642"/>
    </source>
</evidence>
<keyword evidence="1 4" id="KW-0349">Heme</keyword>
<evidence type="ECO:0000259" key="5">
    <source>
        <dbReference type="PROSITE" id="PS51007"/>
    </source>
</evidence>
<evidence type="ECO:0000256" key="1">
    <source>
        <dbReference type="ARBA" id="ARBA00022617"/>
    </source>
</evidence>
<dbReference type="Pfam" id="PF13442">
    <property type="entry name" value="Cytochrome_CBB3"/>
    <property type="match status" value="1"/>
</dbReference>
<feature type="domain" description="Cytochrome c" evidence="5">
    <location>
        <begin position="34"/>
        <end position="119"/>
    </location>
</feature>
<dbReference type="InterPro" id="IPR009056">
    <property type="entry name" value="Cyt_c-like_dom"/>
</dbReference>
<keyword evidence="3 4" id="KW-0408">Iron</keyword>
<gene>
    <name evidence="6" type="ORF">HND93_25880</name>
</gene>
<dbReference type="PROSITE" id="PS51007">
    <property type="entry name" value="CYTC"/>
    <property type="match status" value="1"/>
</dbReference>
<evidence type="ECO:0000313" key="6">
    <source>
        <dbReference type="EMBL" id="NYZ23152.1"/>
    </source>
</evidence>
<sequence length="133" mass="14385">MGAAAVWPVAAQEDAPVTPDGNPTYMVKEGGVDKGTYNGYRRFHSTCHTCHGFDATGSSFAPALVESLKRLDYYAFKDVVVNGRQTQGATGDKVMPSFGLDPNVMNHLDDIYRYLKARADDALPGGRPKRMGG</sequence>
<evidence type="ECO:0000256" key="2">
    <source>
        <dbReference type="ARBA" id="ARBA00022723"/>
    </source>
</evidence>
<dbReference type="Gene3D" id="1.10.760.10">
    <property type="entry name" value="Cytochrome c-like domain"/>
    <property type="match status" value="1"/>
</dbReference>
<evidence type="ECO:0000256" key="4">
    <source>
        <dbReference type="PROSITE-ProRule" id="PRU00433"/>
    </source>
</evidence>
<accession>A0ABX2TJ05</accession>